<dbReference type="HAMAP" id="MF_00017">
    <property type="entry name" value="RecR"/>
    <property type="match status" value="1"/>
</dbReference>
<dbReference type="EMBL" id="LIBO01000092">
    <property type="protein sequence ID" value="KRO62337.1"/>
    <property type="molecule type" value="Genomic_DNA"/>
</dbReference>
<feature type="domain" description="Toprim" evidence="8">
    <location>
        <begin position="81"/>
        <end position="176"/>
    </location>
</feature>
<accession>A0A0R2RIX9</accession>
<dbReference type="SUPFAM" id="SSF111304">
    <property type="entry name" value="Recombination protein RecR"/>
    <property type="match status" value="1"/>
</dbReference>
<dbReference type="NCBIfam" id="TIGR00615">
    <property type="entry name" value="recR"/>
    <property type="match status" value="1"/>
</dbReference>
<keyword evidence="3 7" id="KW-0863">Zinc-finger</keyword>
<dbReference type="InterPro" id="IPR023627">
    <property type="entry name" value="Rcmb_RecR"/>
</dbReference>
<keyword evidence="1 7" id="KW-0479">Metal-binding</keyword>
<proteinExistence type="inferred from homology"/>
<dbReference type="InterPro" id="IPR000093">
    <property type="entry name" value="DNA_Rcmb_RecR"/>
</dbReference>
<dbReference type="GO" id="GO:0006281">
    <property type="term" value="P:DNA repair"/>
    <property type="evidence" value="ECO:0007669"/>
    <property type="project" value="UniProtKB-UniRule"/>
</dbReference>
<keyword evidence="6 7" id="KW-0234">DNA repair</keyword>
<dbReference type="AlphaFoldDB" id="A0A0R2RIX9"/>
<evidence type="ECO:0000313" key="9">
    <source>
        <dbReference type="EMBL" id="KRO62337.1"/>
    </source>
</evidence>
<dbReference type="InterPro" id="IPR034137">
    <property type="entry name" value="TOPRIM_RecR"/>
</dbReference>
<reference evidence="9 10" key="1">
    <citation type="submission" date="2015-10" db="EMBL/GenBank/DDBJ databases">
        <title>Metagenome-Assembled Genomes uncover a global brackish microbiome.</title>
        <authorList>
            <person name="Hugerth L.W."/>
            <person name="Larsson J."/>
            <person name="Alneberg J."/>
            <person name="Lindh M.V."/>
            <person name="Legrand C."/>
            <person name="Pinhassi J."/>
            <person name="Andersson A.F."/>
        </authorList>
    </citation>
    <scope>NUCLEOTIDE SEQUENCE [LARGE SCALE GENOMIC DNA]</scope>
    <source>
        <strain evidence="9">BACL18 MAG-120507-bin52</strain>
    </source>
</reference>
<dbReference type="Gene3D" id="3.40.1360.10">
    <property type="match status" value="1"/>
</dbReference>
<dbReference type="CDD" id="cd01025">
    <property type="entry name" value="TOPRIM_recR"/>
    <property type="match status" value="1"/>
</dbReference>
<evidence type="ECO:0000313" key="10">
    <source>
        <dbReference type="Proteomes" id="UP000051269"/>
    </source>
</evidence>
<dbReference type="Pfam" id="PF02132">
    <property type="entry name" value="RecR_ZnF"/>
    <property type="match status" value="1"/>
</dbReference>
<protein>
    <recommendedName>
        <fullName evidence="7">Recombination protein RecR</fullName>
    </recommendedName>
</protein>
<dbReference type="Proteomes" id="UP000051269">
    <property type="component" value="Unassembled WGS sequence"/>
</dbReference>
<organism evidence="9 10">
    <name type="scientific">Verrucomicrobia subdivision 6 bacterium BACL9 MAG-120507-bin52</name>
    <dbReference type="NCBI Taxonomy" id="1655590"/>
    <lineage>
        <taxon>Bacteria</taxon>
        <taxon>Pseudomonadati</taxon>
        <taxon>Verrucomicrobiota</taxon>
        <taxon>Verrucomicrobiia</taxon>
        <taxon>Verrucomicrobiales</taxon>
        <taxon>Verrucomicrobia subdivision 6</taxon>
    </lineage>
</organism>
<dbReference type="GO" id="GO:0006310">
    <property type="term" value="P:DNA recombination"/>
    <property type="evidence" value="ECO:0007669"/>
    <property type="project" value="UniProtKB-UniRule"/>
</dbReference>
<comment type="function">
    <text evidence="7">May play a role in DNA repair. It seems to be involved in an RecBC-independent recombinational process of DNA repair. It may act with RecF and RecO.</text>
</comment>
<evidence type="ECO:0000256" key="2">
    <source>
        <dbReference type="ARBA" id="ARBA00022763"/>
    </source>
</evidence>
<dbReference type="PROSITE" id="PS01300">
    <property type="entry name" value="RECR"/>
    <property type="match status" value="1"/>
</dbReference>
<dbReference type="PROSITE" id="PS50880">
    <property type="entry name" value="TOPRIM"/>
    <property type="match status" value="1"/>
</dbReference>
<evidence type="ECO:0000256" key="6">
    <source>
        <dbReference type="ARBA" id="ARBA00023204"/>
    </source>
</evidence>
<dbReference type="InterPro" id="IPR006171">
    <property type="entry name" value="TOPRIM_dom"/>
</dbReference>
<evidence type="ECO:0000256" key="5">
    <source>
        <dbReference type="ARBA" id="ARBA00023172"/>
    </source>
</evidence>
<comment type="caution">
    <text evidence="9">The sequence shown here is derived from an EMBL/GenBank/DDBJ whole genome shotgun (WGS) entry which is preliminary data.</text>
</comment>
<name>A0A0R2RIX9_9BACT</name>
<evidence type="ECO:0000256" key="3">
    <source>
        <dbReference type="ARBA" id="ARBA00022771"/>
    </source>
</evidence>
<dbReference type="GO" id="GO:0008270">
    <property type="term" value="F:zinc ion binding"/>
    <property type="evidence" value="ECO:0007669"/>
    <property type="project" value="UniProtKB-KW"/>
</dbReference>
<gene>
    <name evidence="7" type="primary">recR</name>
    <name evidence="9" type="ORF">ABR82_02480</name>
</gene>
<dbReference type="Gene3D" id="1.10.8.420">
    <property type="entry name" value="RecR Domain 1"/>
    <property type="match status" value="1"/>
</dbReference>
<dbReference type="Pfam" id="PF21176">
    <property type="entry name" value="RecR_HhH"/>
    <property type="match status" value="1"/>
</dbReference>
<sequence>MADYPPAALRLVASLRKLPGIGPRSAERLALHLLSAPLGASEDLAHAVQQAKAQIKPCPECGFFSEDDLCEICRDKNRDCSLLCVVEHAPDVLNFERCGVFRGKYHVLGGLLSPLDGIGPDELRIPSLIAVAKKNQAKEVILGFGTDARGETTAIYLAKELAPLGVKITRLATGVAAGSGLEFVDSITLGQALSHRRSMER</sequence>
<dbReference type="SMART" id="SM00493">
    <property type="entry name" value="TOPRIM"/>
    <property type="match status" value="1"/>
</dbReference>
<keyword evidence="4 7" id="KW-0862">Zinc</keyword>
<dbReference type="PANTHER" id="PTHR30446:SF0">
    <property type="entry name" value="RECOMBINATION PROTEIN RECR"/>
    <property type="match status" value="1"/>
</dbReference>
<dbReference type="Pfam" id="PF13662">
    <property type="entry name" value="Toprim_4"/>
    <property type="match status" value="1"/>
</dbReference>
<dbReference type="InterPro" id="IPR015967">
    <property type="entry name" value="Rcmb_RecR_Znf"/>
</dbReference>
<evidence type="ECO:0000256" key="7">
    <source>
        <dbReference type="HAMAP-Rule" id="MF_00017"/>
    </source>
</evidence>
<dbReference type="PANTHER" id="PTHR30446">
    <property type="entry name" value="RECOMBINATION PROTEIN RECR"/>
    <property type="match status" value="1"/>
</dbReference>
<dbReference type="Pfam" id="PF21175">
    <property type="entry name" value="RecR_C"/>
    <property type="match status" value="1"/>
</dbReference>
<evidence type="ECO:0000259" key="8">
    <source>
        <dbReference type="PROSITE" id="PS50880"/>
    </source>
</evidence>
<feature type="zinc finger region" description="C4-type" evidence="7">
    <location>
        <begin position="58"/>
        <end position="73"/>
    </location>
</feature>
<evidence type="ECO:0000256" key="4">
    <source>
        <dbReference type="ARBA" id="ARBA00022833"/>
    </source>
</evidence>
<keyword evidence="2 7" id="KW-0227">DNA damage</keyword>
<dbReference type="GO" id="GO:0003677">
    <property type="term" value="F:DNA binding"/>
    <property type="evidence" value="ECO:0007669"/>
    <property type="project" value="UniProtKB-UniRule"/>
</dbReference>
<evidence type="ECO:0000256" key="1">
    <source>
        <dbReference type="ARBA" id="ARBA00022723"/>
    </source>
</evidence>
<keyword evidence="5 7" id="KW-0233">DNA recombination</keyword>
<comment type="similarity">
    <text evidence="7">Belongs to the RecR family.</text>
</comment>